<name>D5MHR3_METO1</name>
<proteinExistence type="predicted"/>
<evidence type="ECO:0000313" key="2">
    <source>
        <dbReference type="EMBL" id="CBE67196.1"/>
    </source>
</evidence>
<dbReference type="AlphaFoldDB" id="D5MHR3"/>
<evidence type="ECO:0000259" key="1">
    <source>
        <dbReference type="Pfam" id="PF18480"/>
    </source>
</evidence>
<reference evidence="2 3" key="1">
    <citation type="journal article" date="2010" name="Nature">
        <title>Nitrite-driven anaerobic methane oxidation by oxygenic bacteria.</title>
        <authorList>
            <person name="Ettwig K.F."/>
            <person name="Butler M.K."/>
            <person name="Le Paslier D."/>
            <person name="Pelletier E."/>
            <person name="Mangenot S."/>
            <person name="Kuypers M.M.M."/>
            <person name="Schreiber F."/>
            <person name="Dutilh B.E."/>
            <person name="Zedelius J."/>
            <person name="de Beer D."/>
            <person name="Gloerich J."/>
            <person name="Wessels H.J.C.T."/>
            <person name="van Allen T."/>
            <person name="Luesken F."/>
            <person name="Wu M."/>
            <person name="van de Pas-Schoonen K.T."/>
            <person name="Op den Camp H.J.M."/>
            <person name="Janssen-Megens E.M."/>
            <person name="Francoijs K-J."/>
            <person name="Stunnenberg H."/>
            <person name="Weissenbach J."/>
            <person name="Jetten M.S.M."/>
            <person name="Strous M."/>
        </authorList>
    </citation>
    <scope>NUCLEOTIDE SEQUENCE [LARGE SCALE GENOMIC DNA]</scope>
</reference>
<dbReference type="eggNOG" id="COG4634">
    <property type="taxonomic scope" value="Bacteria"/>
</dbReference>
<dbReference type="Pfam" id="PF18480">
    <property type="entry name" value="DUF5615"/>
    <property type="match status" value="1"/>
</dbReference>
<dbReference type="EMBL" id="FP565575">
    <property type="protein sequence ID" value="CBE67196.1"/>
    <property type="molecule type" value="Genomic_DNA"/>
</dbReference>
<dbReference type="HOGENOM" id="CLU_150003_0_0_0"/>
<gene>
    <name evidence="2" type="ORF">DAMO_0078</name>
</gene>
<dbReference type="STRING" id="671143.DAMO_0078"/>
<evidence type="ECO:0000313" key="3">
    <source>
        <dbReference type="Proteomes" id="UP000006898"/>
    </source>
</evidence>
<feature type="domain" description="DUF5615" evidence="1">
    <location>
        <begin position="1"/>
        <end position="110"/>
    </location>
</feature>
<sequence length="124" mass="14033">MKIKLDECVDARHAEFLRQAGHETTTVRDQGLLGAADTALYEHCTLEDHILVTLDLDFSDVLRFPPERTPGLVVLRGPNDLFHTVRILVHTLANALTWNTPTGRLWIVEPGRLRVHEPAYEADE</sequence>
<organism evidence="2 3">
    <name type="scientific">Methylomirabilis oxygeniifera</name>
    <dbReference type="NCBI Taxonomy" id="671143"/>
    <lineage>
        <taxon>Bacteria</taxon>
        <taxon>Candidatus Methylomirabilota</taxon>
        <taxon>Candidatus Methylomirabilia</taxon>
        <taxon>Candidatus Methylomirabilales</taxon>
        <taxon>Candidatus Methylomirabilaceae</taxon>
        <taxon>Candidatus Methylomirabilis</taxon>
    </lineage>
</organism>
<dbReference type="InterPro" id="IPR041049">
    <property type="entry name" value="DUF5615"/>
</dbReference>
<dbReference type="PATRIC" id="fig|671143.5.peg.68"/>
<dbReference type="Proteomes" id="UP000006898">
    <property type="component" value="Chromosome"/>
</dbReference>
<accession>D5MHR3</accession>
<dbReference type="KEGG" id="mox:DAMO_0078"/>
<protein>
    <recommendedName>
        <fullName evidence="1">DUF5615 domain-containing protein</fullName>
    </recommendedName>
</protein>